<reference evidence="2 3" key="1">
    <citation type="journal article" date="2019" name="Emerg. Microbes Infect.">
        <title>Comprehensive subspecies identification of 175 nontuberculous mycobacteria species based on 7547 genomic profiles.</title>
        <authorList>
            <person name="Matsumoto Y."/>
            <person name="Kinjo T."/>
            <person name="Motooka D."/>
            <person name="Nabeya D."/>
            <person name="Jung N."/>
            <person name="Uechi K."/>
            <person name="Horii T."/>
            <person name="Iida T."/>
            <person name="Fujita J."/>
            <person name="Nakamura S."/>
        </authorList>
    </citation>
    <scope>NUCLEOTIDE SEQUENCE [LARGE SCALE GENOMIC DNA]</scope>
    <source>
        <strain evidence="2 3">JCM 17783</strain>
    </source>
</reference>
<dbReference type="AlphaFoldDB" id="A0A7I7Q4W1"/>
<dbReference type="Pfam" id="PF12728">
    <property type="entry name" value="HTH_17"/>
    <property type="match status" value="1"/>
</dbReference>
<name>A0A7I7Q4W1_9MYCO</name>
<sequence length="108" mass="11903">MVNWHDKAVQAANRIDEAHVSPWKLASAYALLSIAESLLAPEPLASAPDPGGEILTTAEVSAMTKIPVATLRYFRYAGTGPGSFRLGRHVKYRRADVEKWLDDARRRG</sequence>
<feature type="domain" description="Helix-turn-helix" evidence="1">
    <location>
        <begin position="55"/>
        <end position="103"/>
    </location>
</feature>
<protein>
    <recommendedName>
        <fullName evidence="1">Helix-turn-helix domain-containing protein</fullName>
    </recommendedName>
</protein>
<dbReference type="InterPro" id="IPR041657">
    <property type="entry name" value="HTH_17"/>
</dbReference>
<evidence type="ECO:0000313" key="3">
    <source>
        <dbReference type="Proteomes" id="UP000467130"/>
    </source>
</evidence>
<proteinExistence type="predicted"/>
<evidence type="ECO:0000259" key="1">
    <source>
        <dbReference type="Pfam" id="PF12728"/>
    </source>
</evidence>
<organism evidence="2 3">
    <name type="scientific">Mycobacterium stomatepiae</name>
    <dbReference type="NCBI Taxonomy" id="470076"/>
    <lineage>
        <taxon>Bacteria</taxon>
        <taxon>Bacillati</taxon>
        <taxon>Actinomycetota</taxon>
        <taxon>Actinomycetes</taxon>
        <taxon>Mycobacteriales</taxon>
        <taxon>Mycobacteriaceae</taxon>
        <taxon>Mycobacterium</taxon>
        <taxon>Mycobacterium simiae complex</taxon>
    </lineage>
</organism>
<gene>
    <name evidence="2" type="ORF">MSTO_15040</name>
</gene>
<evidence type="ECO:0000313" key="2">
    <source>
        <dbReference type="EMBL" id="BBY21299.1"/>
    </source>
</evidence>
<accession>A0A7I7Q4W1</accession>
<dbReference type="Proteomes" id="UP000467130">
    <property type="component" value="Chromosome"/>
</dbReference>
<dbReference type="RefSeq" id="WP_163789302.1">
    <property type="nucleotide sequence ID" value="NZ_AP022587.1"/>
</dbReference>
<dbReference type="EMBL" id="AP022587">
    <property type="protein sequence ID" value="BBY21299.1"/>
    <property type="molecule type" value="Genomic_DNA"/>
</dbReference>
<dbReference type="InterPro" id="IPR009061">
    <property type="entry name" value="DNA-bd_dom_put_sf"/>
</dbReference>
<dbReference type="KEGG" id="msto:MSTO_15040"/>
<keyword evidence="3" id="KW-1185">Reference proteome</keyword>
<dbReference type="SUPFAM" id="SSF46955">
    <property type="entry name" value="Putative DNA-binding domain"/>
    <property type="match status" value="1"/>
</dbReference>